<protein>
    <submittedName>
        <fullName evidence="1">Membrane protein</fullName>
    </submittedName>
</protein>
<accession>A0ABV2H3S6</accession>
<gene>
    <name evidence="1" type="ORF">ABID21_001295</name>
</gene>
<reference evidence="1 2" key="1">
    <citation type="submission" date="2024-06" db="EMBL/GenBank/DDBJ databases">
        <title>Genomic Encyclopedia of Type Strains, Phase IV (KMG-IV): sequencing the most valuable type-strain genomes for metagenomic binning, comparative biology and taxonomic classification.</title>
        <authorList>
            <person name="Goeker M."/>
        </authorList>
    </citation>
    <scope>NUCLEOTIDE SEQUENCE [LARGE SCALE GENOMIC DNA]</scope>
    <source>
        <strain evidence="1 2">DSM 105042</strain>
    </source>
</reference>
<dbReference type="Proteomes" id="UP001549031">
    <property type="component" value="Unassembled WGS sequence"/>
</dbReference>
<name>A0ABV2H3S6_9HYPH</name>
<sequence>MIATGSRRTASQDPGFAIRHLVEMVVRASSPGVNDPYTAAAVLAQLSAGLAHLMKRALPQSFITGADGRLRIAVPSSTYATVIGAAFNLIRQDAAGKSFVILHLIEAILRIADHVRLPEQCDALGVSLMQLWTPLTASTSSTGGQFWRVRRR</sequence>
<proteinExistence type="predicted"/>
<evidence type="ECO:0000313" key="2">
    <source>
        <dbReference type="Proteomes" id="UP001549031"/>
    </source>
</evidence>
<dbReference type="Pfam" id="PF10011">
    <property type="entry name" value="DUF2254"/>
    <property type="match status" value="1"/>
</dbReference>
<evidence type="ECO:0000313" key="1">
    <source>
        <dbReference type="EMBL" id="MET3585193.1"/>
    </source>
</evidence>
<comment type="caution">
    <text evidence="1">The sequence shown here is derived from an EMBL/GenBank/DDBJ whole genome shotgun (WGS) entry which is preliminary data.</text>
</comment>
<dbReference type="EMBL" id="JBEPLJ010000004">
    <property type="protein sequence ID" value="MET3585193.1"/>
    <property type="molecule type" value="Genomic_DNA"/>
</dbReference>
<keyword evidence="2" id="KW-1185">Reference proteome</keyword>
<dbReference type="InterPro" id="IPR018723">
    <property type="entry name" value="DUF2254_membrane"/>
</dbReference>
<organism evidence="1 2">
    <name type="scientific">Pseudorhizobium tarimense</name>
    <dbReference type="NCBI Taxonomy" id="1079109"/>
    <lineage>
        <taxon>Bacteria</taxon>
        <taxon>Pseudomonadati</taxon>
        <taxon>Pseudomonadota</taxon>
        <taxon>Alphaproteobacteria</taxon>
        <taxon>Hyphomicrobiales</taxon>
        <taxon>Rhizobiaceae</taxon>
        <taxon>Rhizobium/Agrobacterium group</taxon>
        <taxon>Pseudorhizobium</taxon>
    </lineage>
</organism>